<protein>
    <submittedName>
        <fullName evidence="3">Uncharacterized protein</fullName>
    </submittedName>
</protein>
<evidence type="ECO:0000313" key="4">
    <source>
        <dbReference type="Proteomes" id="UP000245609"/>
    </source>
</evidence>
<sequence length="168" mass="18888">MKEQLNAARRRHEEVKKISDDIIEQETKALNSPKKVVSELDTTSDNEKNIFSESDQSEKPSSNPIFEMKNDKAVFLNAQSVPIDIKADTDLDKSKGLKTSAPISKTVLKYNKALIAFFKNYGLGILVFAIIVRTLFKYIQKYGFGFALAKLKEKIMIAASMATKITHL</sequence>
<dbReference type="Proteomes" id="UP000245609">
    <property type="component" value="Unassembled WGS sequence"/>
</dbReference>
<reference evidence="3 4" key="1">
    <citation type="journal article" date="2018" name="MBio">
        <title>Comparative Genomics Reveals the Core Gene Toolbox for the Fungus-Insect Symbiosis.</title>
        <authorList>
            <person name="Wang Y."/>
            <person name="Stata M."/>
            <person name="Wang W."/>
            <person name="Stajich J.E."/>
            <person name="White M.M."/>
            <person name="Moncalvo J.M."/>
        </authorList>
    </citation>
    <scope>NUCLEOTIDE SEQUENCE [LARGE SCALE GENOMIC DNA]</scope>
    <source>
        <strain evidence="3 4">SC-DP-2</strain>
    </source>
</reference>
<proteinExistence type="predicted"/>
<feature type="region of interest" description="Disordered" evidence="1">
    <location>
        <begin position="34"/>
        <end position="63"/>
    </location>
</feature>
<keyword evidence="2" id="KW-0472">Membrane</keyword>
<evidence type="ECO:0000256" key="1">
    <source>
        <dbReference type="SAM" id="MobiDB-lite"/>
    </source>
</evidence>
<evidence type="ECO:0000256" key="2">
    <source>
        <dbReference type="SAM" id="Phobius"/>
    </source>
</evidence>
<keyword evidence="2" id="KW-1133">Transmembrane helix</keyword>
<evidence type="ECO:0000313" key="3">
    <source>
        <dbReference type="EMBL" id="PVV01263.1"/>
    </source>
</evidence>
<dbReference type="AlphaFoldDB" id="A0A2T9Z9I5"/>
<feature type="compositionally biased region" description="Basic and acidic residues" evidence="1">
    <location>
        <begin position="11"/>
        <end position="20"/>
    </location>
</feature>
<comment type="caution">
    <text evidence="3">The sequence shown here is derived from an EMBL/GenBank/DDBJ whole genome shotgun (WGS) entry which is preliminary data.</text>
</comment>
<dbReference type="EMBL" id="MBFS01001240">
    <property type="protein sequence ID" value="PVV01263.1"/>
    <property type="molecule type" value="Genomic_DNA"/>
</dbReference>
<organism evidence="3 4">
    <name type="scientific">Smittium megazygosporum</name>
    <dbReference type="NCBI Taxonomy" id="133381"/>
    <lineage>
        <taxon>Eukaryota</taxon>
        <taxon>Fungi</taxon>
        <taxon>Fungi incertae sedis</taxon>
        <taxon>Zoopagomycota</taxon>
        <taxon>Kickxellomycotina</taxon>
        <taxon>Harpellomycetes</taxon>
        <taxon>Harpellales</taxon>
        <taxon>Legeriomycetaceae</taxon>
        <taxon>Smittium</taxon>
    </lineage>
</organism>
<feature type="region of interest" description="Disordered" evidence="1">
    <location>
        <begin position="1"/>
        <end position="21"/>
    </location>
</feature>
<name>A0A2T9Z9I5_9FUNG</name>
<keyword evidence="4" id="KW-1185">Reference proteome</keyword>
<keyword evidence="2" id="KW-0812">Transmembrane</keyword>
<gene>
    <name evidence="3" type="ORF">BB560_004328</name>
</gene>
<feature type="compositionally biased region" description="Polar residues" evidence="1">
    <location>
        <begin position="51"/>
        <end position="63"/>
    </location>
</feature>
<accession>A0A2T9Z9I5</accession>
<feature type="transmembrane region" description="Helical" evidence="2">
    <location>
        <begin position="113"/>
        <end position="136"/>
    </location>
</feature>